<evidence type="ECO:0000256" key="1">
    <source>
        <dbReference type="ARBA" id="ARBA00022679"/>
    </source>
</evidence>
<keyword evidence="3" id="KW-0418">Kinase</keyword>
<dbReference type="GO" id="GO:0004674">
    <property type="term" value="F:protein serine/threonine kinase activity"/>
    <property type="evidence" value="ECO:0007669"/>
    <property type="project" value="TreeGrafter"/>
</dbReference>
<dbReference type="Proteomes" id="UP000789375">
    <property type="component" value="Unassembled WGS sequence"/>
</dbReference>
<feature type="region of interest" description="Disordered" evidence="6">
    <location>
        <begin position="438"/>
        <end position="459"/>
    </location>
</feature>
<keyword evidence="5" id="KW-0175">Coiled coil</keyword>
<dbReference type="SUPFAM" id="SSF56112">
    <property type="entry name" value="Protein kinase-like (PK-like)"/>
    <property type="match status" value="1"/>
</dbReference>
<protein>
    <submittedName>
        <fullName evidence="8">8064_t:CDS:1</fullName>
    </submittedName>
</protein>
<evidence type="ECO:0000313" key="8">
    <source>
        <dbReference type="EMBL" id="CAG8571640.1"/>
    </source>
</evidence>
<dbReference type="AlphaFoldDB" id="A0A9N9BK70"/>
<dbReference type="PANTHER" id="PTHR44329:SF288">
    <property type="entry name" value="MITOGEN-ACTIVATED PROTEIN KINASE KINASE KINASE 20"/>
    <property type="match status" value="1"/>
</dbReference>
<name>A0A9N9BK70_FUNMO</name>
<dbReference type="PANTHER" id="PTHR44329">
    <property type="entry name" value="SERINE/THREONINE-PROTEIN KINASE TNNI3K-RELATED"/>
    <property type="match status" value="1"/>
</dbReference>
<evidence type="ECO:0000256" key="4">
    <source>
        <dbReference type="ARBA" id="ARBA00022840"/>
    </source>
</evidence>
<dbReference type="SUPFAM" id="SSF81901">
    <property type="entry name" value="HCP-like"/>
    <property type="match status" value="1"/>
</dbReference>
<keyword evidence="2" id="KW-0547">Nucleotide-binding</keyword>
<feature type="domain" description="Protein kinase" evidence="7">
    <location>
        <begin position="189"/>
        <end position="431"/>
    </location>
</feature>
<sequence>MSTFNFDEPIVSSPINVESLNFSITPQKGFEITKRSCTNVLKLFQDANNHRDLFEEGISVVIIGKDVLNGIQQTINQLPNSGLKVYVEESSAFQNYDSCLSNIITFVDQMESSNIFEVRQEISKLISDLETYTNELSELIEDWKSKYTGWNGKIRNKIKVLAKVVTLKKSLSSSEKEMKDCEIPSNHIDLINPPVVMGNKNHIKKGTYAYHHSVAVKFVGKFERDDPKLLELKKEISFIKEISDCENILKVYGIIRRTTEYSVISRWGEYKLQDYLSEHINLEWAQKLPIARGIANGLNYIHKKKILHYDITRFESDSPIALKSINEQRDPRWAPPEHFQQRAYTRHSEIYSFAIVLWEIASQKTPFEEKALGDLKSLVLAGARPQPVSTKGTPVAYQKMMEKAWDLDPKQRPTIEEMLKTLNELDSAEFLGRTVPKIGDEENVNSGNNNNNKDDDATSIHTDNSIEYISSAGLTFRAELSKRKGLKKLNPFLVDLDFEKAIKLHQERQYKKAWKIFKEIEKVTETPEVRFWVGYYYLRGFYKGRNRKPNARASIKYLSKAANDGQLDAQYWYAYAILNYRVSAEEHSREHYKIAIEYLRKAAKQNYPSALKDLGMITKYGRYGCAHDVEKGKAMIRQANSLSVYSSRDGLSFEINDSSRQRTAI</sequence>
<gene>
    <name evidence="8" type="ORF">FMOSSE_LOCUS7484</name>
</gene>
<evidence type="ECO:0000256" key="3">
    <source>
        <dbReference type="ARBA" id="ARBA00022777"/>
    </source>
</evidence>
<feature type="coiled-coil region" evidence="5">
    <location>
        <begin position="115"/>
        <end position="142"/>
    </location>
</feature>
<dbReference type="EMBL" id="CAJVPP010001757">
    <property type="protein sequence ID" value="CAG8571640.1"/>
    <property type="molecule type" value="Genomic_DNA"/>
</dbReference>
<evidence type="ECO:0000256" key="2">
    <source>
        <dbReference type="ARBA" id="ARBA00022741"/>
    </source>
</evidence>
<dbReference type="InterPro" id="IPR001245">
    <property type="entry name" value="Ser-Thr/Tyr_kinase_cat_dom"/>
</dbReference>
<dbReference type="Gene3D" id="1.10.510.10">
    <property type="entry name" value="Transferase(Phosphotransferase) domain 1"/>
    <property type="match status" value="2"/>
</dbReference>
<dbReference type="PROSITE" id="PS50011">
    <property type="entry name" value="PROTEIN_KINASE_DOM"/>
    <property type="match status" value="1"/>
</dbReference>
<evidence type="ECO:0000313" key="9">
    <source>
        <dbReference type="Proteomes" id="UP000789375"/>
    </source>
</evidence>
<dbReference type="InterPro" id="IPR011009">
    <property type="entry name" value="Kinase-like_dom_sf"/>
</dbReference>
<keyword evidence="4" id="KW-0067">ATP-binding</keyword>
<comment type="caution">
    <text evidence="8">The sequence shown here is derived from an EMBL/GenBank/DDBJ whole genome shotgun (WGS) entry which is preliminary data.</text>
</comment>
<keyword evidence="1" id="KW-0808">Transferase</keyword>
<evidence type="ECO:0000256" key="6">
    <source>
        <dbReference type="SAM" id="MobiDB-lite"/>
    </source>
</evidence>
<proteinExistence type="predicted"/>
<dbReference type="Gene3D" id="1.25.40.10">
    <property type="entry name" value="Tetratricopeptide repeat domain"/>
    <property type="match status" value="1"/>
</dbReference>
<dbReference type="InterPro" id="IPR011990">
    <property type="entry name" value="TPR-like_helical_dom_sf"/>
</dbReference>
<dbReference type="Pfam" id="PF07714">
    <property type="entry name" value="PK_Tyr_Ser-Thr"/>
    <property type="match status" value="2"/>
</dbReference>
<reference evidence="8" key="1">
    <citation type="submission" date="2021-06" db="EMBL/GenBank/DDBJ databases">
        <authorList>
            <person name="Kallberg Y."/>
            <person name="Tangrot J."/>
            <person name="Rosling A."/>
        </authorList>
    </citation>
    <scope>NUCLEOTIDE SEQUENCE</scope>
    <source>
        <strain evidence="8">87-6 pot B 2015</strain>
    </source>
</reference>
<accession>A0A9N9BK70</accession>
<dbReference type="InterPro" id="IPR051681">
    <property type="entry name" value="Ser/Thr_Kinases-Pseudokinases"/>
</dbReference>
<evidence type="ECO:0000256" key="5">
    <source>
        <dbReference type="SAM" id="Coils"/>
    </source>
</evidence>
<keyword evidence="9" id="KW-1185">Reference proteome</keyword>
<dbReference type="GO" id="GO:0005524">
    <property type="term" value="F:ATP binding"/>
    <property type="evidence" value="ECO:0007669"/>
    <property type="project" value="UniProtKB-KW"/>
</dbReference>
<organism evidence="8 9">
    <name type="scientific">Funneliformis mosseae</name>
    <name type="common">Endomycorrhizal fungus</name>
    <name type="synonym">Glomus mosseae</name>
    <dbReference type="NCBI Taxonomy" id="27381"/>
    <lineage>
        <taxon>Eukaryota</taxon>
        <taxon>Fungi</taxon>
        <taxon>Fungi incertae sedis</taxon>
        <taxon>Mucoromycota</taxon>
        <taxon>Glomeromycotina</taxon>
        <taxon>Glomeromycetes</taxon>
        <taxon>Glomerales</taxon>
        <taxon>Glomeraceae</taxon>
        <taxon>Funneliformis</taxon>
    </lineage>
</organism>
<evidence type="ECO:0000259" key="7">
    <source>
        <dbReference type="PROSITE" id="PS50011"/>
    </source>
</evidence>
<dbReference type="InterPro" id="IPR000719">
    <property type="entry name" value="Prot_kinase_dom"/>
</dbReference>